<evidence type="ECO:0000256" key="11">
    <source>
        <dbReference type="SAM" id="MobiDB-lite"/>
    </source>
</evidence>
<accession>A0A6P8IUR7</accession>
<feature type="compositionally biased region" description="Basic and acidic residues" evidence="11">
    <location>
        <begin position="71"/>
        <end position="87"/>
    </location>
</feature>
<dbReference type="InParanoid" id="A0A6P8IUR7"/>
<feature type="compositionally biased region" description="Basic and acidic residues" evidence="11">
    <location>
        <begin position="23"/>
        <end position="35"/>
    </location>
</feature>
<dbReference type="GO" id="GO:0005794">
    <property type="term" value="C:Golgi apparatus"/>
    <property type="evidence" value="ECO:0007669"/>
    <property type="project" value="TreeGrafter"/>
</dbReference>
<dbReference type="PANTHER" id="PTHR13448:SF0">
    <property type="entry name" value="TRANSMEMBRANE PROTEIN 214"/>
    <property type="match status" value="1"/>
</dbReference>
<comment type="similarity">
    <text evidence="2">Belongs to the TMEM214 family.</text>
</comment>
<evidence type="ECO:0000256" key="4">
    <source>
        <dbReference type="ARBA" id="ARBA00022692"/>
    </source>
</evidence>
<evidence type="ECO:0000256" key="8">
    <source>
        <dbReference type="ARBA" id="ARBA00023136"/>
    </source>
</evidence>
<evidence type="ECO:0000256" key="7">
    <source>
        <dbReference type="ARBA" id="ARBA00022989"/>
    </source>
</evidence>
<dbReference type="GeneID" id="116305095"/>
<organism evidence="12 13">
    <name type="scientific">Actinia tenebrosa</name>
    <name type="common">Australian red waratah sea anemone</name>
    <dbReference type="NCBI Taxonomy" id="6105"/>
    <lineage>
        <taxon>Eukaryota</taxon>
        <taxon>Metazoa</taxon>
        <taxon>Cnidaria</taxon>
        <taxon>Anthozoa</taxon>
        <taxon>Hexacorallia</taxon>
        <taxon>Actiniaria</taxon>
        <taxon>Actiniidae</taxon>
        <taxon>Actinia</taxon>
    </lineage>
</organism>
<dbReference type="Pfam" id="PF10151">
    <property type="entry name" value="TMEM214"/>
    <property type="match status" value="1"/>
</dbReference>
<dbReference type="OrthoDB" id="10022292at2759"/>
<keyword evidence="5" id="KW-0053">Apoptosis</keyword>
<keyword evidence="12" id="KW-1185">Reference proteome</keyword>
<comment type="function">
    <text evidence="10">Critical mediator, in cooperation with CASP4, of endoplasmic reticulum-stress induced apoptosis. Required or the activation of CASP4 following endoplasmic reticulum stress.</text>
</comment>
<sequence length="735" mass="84455">MATQVGKWEVVGKGNKRRANHDKKKEKPKINDSPKIDVASPVPQAETIYKAFEKHEKKLNKDNNLFNPYENKAEERHESDKGQDVKKPIKKKPVAAKPQKSDREQLAEAIKKLDIVLMKDILAKDEAAFPNNPSLWLKDLASYLHLQLQNVSQKDLVFEDMPSDYPFCLLKDDMKSFIIKILKNVPSTTLDLFFQYCMNEMVQELSRGHSAYGMQLMIQCTVKVCPNITVTRLEEYEEMLNGRKSRPREALAIMWALGQLPGNDLAQGLKVWTTIMMPMIYSKQLAKFSVNYLEKLMQNASTELKEGLMTSKDFFNVLALTLGSRSPLVSNHNLKRKMLSLYPKLKAISFSSQPKSSGRVYFPSLLRYLKCSNEISMEYLTEVLDCLTFCLENDPECFIIWVELYPTALVESSVLIYHVVDTWTTRSARVPKEKFRKAIKTFQVFHSEHEKGKQLPGFEDCVHACETAEQKFKQKSSCCSIKGFLKLILVIVLGVIAFDLYKHKGYEGSKTAYFAKQYKIEDGALRVYGNVKNGFNKGNSWVQKNYPAYYSQFREYMDPAAEYAKDKLVIAGNYVAEQTKPARKYLNKKIPEILEKFEEEVPKYWAKIRGFFIHYWNIYWPIVHHYLVILQDLFLKYVPPFVNKVCEMASSLGNRIYDLAPDFFSSVAVSLDNLWQSIAEKIPKVVAVVKEYAVIAMNMMINLANHAITWIQNLANSPEAEEVVTKQATSKSVPK</sequence>
<dbReference type="InterPro" id="IPR019308">
    <property type="entry name" value="TMEM214"/>
</dbReference>
<keyword evidence="8" id="KW-0472">Membrane</keyword>
<evidence type="ECO:0000256" key="10">
    <source>
        <dbReference type="ARBA" id="ARBA00024938"/>
    </source>
</evidence>
<gene>
    <name evidence="13" type="primary">LOC116305095</name>
</gene>
<evidence type="ECO:0000256" key="2">
    <source>
        <dbReference type="ARBA" id="ARBA00007984"/>
    </source>
</evidence>
<dbReference type="KEGG" id="aten:116305095"/>
<keyword evidence="4" id="KW-0812">Transmembrane</keyword>
<evidence type="ECO:0000256" key="3">
    <source>
        <dbReference type="ARBA" id="ARBA00011720"/>
    </source>
</evidence>
<dbReference type="GO" id="GO:0006915">
    <property type="term" value="P:apoptotic process"/>
    <property type="evidence" value="ECO:0007669"/>
    <property type="project" value="UniProtKB-KW"/>
</dbReference>
<dbReference type="Proteomes" id="UP000515163">
    <property type="component" value="Unplaced"/>
</dbReference>
<feature type="region of interest" description="Disordered" evidence="11">
    <location>
        <begin position="1"/>
        <end position="42"/>
    </location>
</feature>
<evidence type="ECO:0000313" key="12">
    <source>
        <dbReference type="Proteomes" id="UP000515163"/>
    </source>
</evidence>
<evidence type="ECO:0000256" key="6">
    <source>
        <dbReference type="ARBA" id="ARBA00022824"/>
    </source>
</evidence>
<dbReference type="FunCoup" id="A0A6P8IUR7">
    <property type="interactions" value="2078"/>
</dbReference>
<comment type="subunit">
    <text evidence="3">Constitutively interacts with CASP4; required for the localization of procaspase 4 to the ER.</text>
</comment>
<keyword evidence="6" id="KW-0256">Endoplasmic reticulum</keyword>
<evidence type="ECO:0000256" key="1">
    <source>
        <dbReference type="ARBA" id="ARBA00004477"/>
    </source>
</evidence>
<dbReference type="AlphaFoldDB" id="A0A6P8IUR7"/>
<reference evidence="13" key="1">
    <citation type="submission" date="2025-08" db="UniProtKB">
        <authorList>
            <consortium name="RefSeq"/>
        </authorList>
    </citation>
    <scope>IDENTIFICATION</scope>
    <source>
        <tissue evidence="13">Tentacle</tissue>
    </source>
</reference>
<feature type="region of interest" description="Disordered" evidence="11">
    <location>
        <begin position="59"/>
        <end position="103"/>
    </location>
</feature>
<evidence type="ECO:0000256" key="5">
    <source>
        <dbReference type="ARBA" id="ARBA00022703"/>
    </source>
</evidence>
<name>A0A6P8IUR7_ACTTE</name>
<protein>
    <submittedName>
        <fullName evidence="13">Transmembrane protein 214-A-like</fullName>
    </submittedName>
</protein>
<dbReference type="PANTHER" id="PTHR13448">
    <property type="entry name" value="TRANSMEMBRANE PROTEIN 214"/>
    <property type="match status" value="1"/>
</dbReference>
<keyword evidence="9" id="KW-0325">Glycoprotein</keyword>
<comment type="subcellular location">
    <subcellularLocation>
        <location evidence="1">Endoplasmic reticulum membrane</location>
        <topology evidence="1">Multi-pass membrane protein</topology>
    </subcellularLocation>
</comment>
<evidence type="ECO:0000313" key="13">
    <source>
        <dbReference type="RefSeq" id="XP_031570789.1"/>
    </source>
</evidence>
<dbReference type="GO" id="GO:0005789">
    <property type="term" value="C:endoplasmic reticulum membrane"/>
    <property type="evidence" value="ECO:0007669"/>
    <property type="project" value="UniProtKB-SubCell"/>
</dbReference>
<dbReference type="RefSeq" id="XP_031570789.1">
    <property type="nucleotide sequence ID" value="XM_031714929.1"/>
</dbReference>
<proteinExistence type="inferred from homology"/>
<keyword evidence="7" id="KW-1133">Transmembrane helix</keyword>
<evidence type="ECO:0000256" key="9">
    <source>
        <dbReference type="ARBA" id="ARBA00023180"/>
    </source>
</evidence>